<evidence type="ECO:0000256" key="4">
    <source>
        <dbReference type="ARBA" id="ARBA00022912"/>
    </source>
</evidence>
<dbReference type="Gene3D" id="3.40.50.2300">
    <property type="match status" value="1"/>
</dbReference>
<dbReference type="SUPFAM" id="SSF52788">
    <property type="entry name" value="Phosphotyrosine protein phosphatases I"/>
    <property type="match status" value="1"/>
</dbReference>
<sequence length="74" mass="8108">MVSVLFVCLGNICRSPMAEAVMRRLVEDRGLSDEISVDSAGPAPGMRGKHPMKARGKSWTRKGFLMKACRPDNS</sequence>
<dbReference type="InterPro" id="IPR017867">
    <property type="entry name" value="Tyr_phospatase_low_mol_wt"/>
</dbReference>
<keyword evidence="3" id="KW-0378">Hydrolase</keyword>
<keyword evidence="8" id="KW-1185">Reference proteome</keyword>
<comment type="caution">
    <text evidence="7">The sequence shown here is derived from an EMBL/GenBank/DDBJ whole genome shotgun (WGS) entry which is preliminary data.</text>
</comment>
<organism evidence="7 8">
    <name type="scientific">Bhargavaea ullalensis</name>
    <dbReference type="NCBI Taxonomy" id="1265685"/>
    <lineage>
        <taxon>Bacteria</taxon>
        <taxon>Bacillati</taxon>
        <taxon>Bacillota</taxon>
        <taxon>Bacilli</taxon>
        <taxon>Bacillales</taxon>
        <taxon>Caryophanaceae</taxon>
        <taxon>Bhargavaea</taxon>
    </lineage>
</organism>
<dbReference type="PANTHER" id="PTHR11717">
    <property type="entry name" value="LOW MOLECULAR WEIGHT PROTEIN TYROSINE PHOSPHATASE"/>
    <property type="match status" value="1"/>
</dbReference>
<dbReference type="EMBL" id="JBEPLW010000029">
    <property type="protein sequence ID" value="MET3576670.1"/>
    <property type="molecule type" value="Genomic_DNA"/>
</dbReference>
<dbReference type="InterPro" id="IPR036196">
    <property type="entry name" value="Ptyr_pPase_sf"/>
</dbReference>
<dbReference type="InterPro" id="IPR023485">
    <property type="entry name" value="Ptyr_pPase"/>
</dbReference>
<gene>
    <name evidence="7" type="ORF">ABID49_002599</name>
</gene>
<dbReference type="PANTHER" id="PTHR11717:SF7">
    <property type="entry name" value="LOW MOLECULAR WEIGHT PHOSPHOTYROSINE PROTEIN PHOSPHATASE"/>
    <property type="match status" value="1"/>
</dbReference>
<dbReference type="EC" id="3.1.3.48" evidence="2"/>
<protein>
    <recommendedName>
        <fullName evidence="2">protein-tyrosine-phosphatase</fullName>
        <ecNumber evidence="2">3.1.3.48</ecNumber>
    </recommendedName>
</protein>
<evidence type="ECO:0000313" key="7">
    <source>
        <dbReference type="EMBL" id="MET3576670.1"/>
    </source>
</evidence>
<name>A0ABV2GED6_9BACL</name>
<evidence type="ECO:0000313" key="8">
    <source>
        <dbReference type="Proteomes" id="UP001549099"/>
    </source>
</evidence>
<reference evidence="7 8" key="1">
    <citation type="submission" date="2024-06" db="EMBL/GenBank/DDBJ databases">
        <title>Genomic Encyclopedia of Type Strains, Phase IV (KMG-IV): sequencing the most valuable type-strain genomes for metagenomic binning, comparative biology and taxonomic classification.</title>
        <authorList>
            <person name="Goeker M."/>
        </authorList>
    </citation>
    <scope>NUCLEOTIDE SEQUENCE [LARGE SCALE GENOMIC DNA]</scope>
    <source>
        <strain evidence="7 8">DSM 26128</strain>
    </source>
</reference>
<dbReference type="SMART" id="SM00226">
    <property type="entry name" value="LMWPc"/>
    <property type="match status" value="1"/>
</dbReference>
<accession>A0ABV2GED6</accession>
<keyword evidence="4" id="KW-0904">Protein phosphatase</keyword>
<evidence type="ECO:0000259" key="6">
    <source>
        <dbReference type="SMART" id="SM00226"/>
    </source>
</evidence>
<dbReference type="Pfam" id="PF01451">
    <property type="entry name" value="LMWPc"/>
    <property type="match status" value="1"/>
</dbReference>
<evidence type="ECO:0000256" key="1">
    <source>
        <dbReference type="ARBA" id="ARBA00011063"/>
    </source>
</evidence>
<comment type="catalytic activity">
    <reaction evidence="5">
        <text>O-phospho-L-tyrosyl-[protein] + H2O = L-tyrosyl-[protein] + phosphate</text>
        <dbReference type="Rhea" id="RHEA:10684"/>
        <dbReference type="Rhea" id="RHEA-COMP:10136"/>
        <dbReference type="Rhea" id="RHEA-COMP:20101"/>
        <dbReference type="ChEBI" id="CHEBI:15377"/>
        <dbReference type="ChEBI" id="CHEBI:43474"/>
        <dbReference type="ChEBI" id="CHEBI:46858"/>
        <dbReference type="ChEBI" id="CHEBI:61978"/>
        <dbReference type="EC" id="3.1.3.48"/>
    </reaction>
</comment>
<evidence type="ECO:0000256" key="5">
    <source>
        <dbReference type="ARBA" id="ARBA00051722"/>
    </source>
</evidence>
<dbReference type="PRINTS" id="PR00719">
    <property type="entry name" value="LMWPTPASE"/>
</dbReference>
<comment type="similarity">
    <text evidence="1">Belongs to the low molecular weight phosphotyrosine protein phosphatase family.</text>
</comment>
<dbReference type="InterPro" id="IPR050438">
    <property type="entry name" value="LMW_PTPase"/>
</dbReference>
<feature type="domain" description="Phosphotyrosine protein phosphatase I" evidence="6">
    <location>
        <begin position="2"/>
        <end position="67"/>
    </location>
</feature>
<evidence type="ECO:0000256" key="3">
    <source>
        <dbReference type="ARBA" id="ARBA00022801"/>
    </source>
</evidence>
<evidence type="ECO:0000256" key="2">
    <source>
        <dbReference type="ARBA" id="ARBA00013064"/>
    </source>
</evidence>
<proteinExistence type="inferred from homology"/>
<dbReference type="Proteomes" id="UP001549099">
    <property type="component" value="Unassembled WGS sequence"/>
</dbReference>